<feature type="domain" description="Lysosome-associated membrane glycoprotein 2-like transmembrane" evidence="18">
    <location>
        <begin position="483"/>
        <end position="514"/>
    </location>
</feature>
<sequence length="516" mass="56131">MFRSTYALLQTGGLENCVVEKDLEVLVTAAEHQPVCSGGQESNGILAWISNGVASRTGIVPLNSALMRPHLKSCVQFWGPHYGKDTEGLESVQRRTTELLKGLEHKPDEEQMGFLQASSSFEVKDSSGKVCIIADLTVAFSVEYKNNGQKEFVHFFLPQNASVDSQSSCGKDNASHPVLVLDFGAGHSLSLNFSESADKYQVEELVFHYNLSDATLFPNSTTGGVKNVSHKSIIQAHMGTKYRCINSKHIDMKNVNVTFSNVTLEAYLTNGTFSVNKTECAEDMVSTTTVVPTTPKQTTSQAPITSPTPTSSPPNPAVGKYNVTGPNGTCVLAYMGLQLNITYPKKDEKMGLDLLNFIPHNTTSSGRCDNTSALLNLTFEKTRVIFHFALNASAEKFFLQGVNVSTTLPSEAKNPKFEASNNSMSELLASVGNSYKCSSEENLQVTDKALVNVFNVQIQIFKIDGDKFGPVEECQLDENNMLIPIIVGAALAGLVLIVLIAYLIGRKRSHAGYQTI</sequence>
<keyword evidence="4" id="KW-0732">Signal</keyword>
<protein>
    <recommendedName>
        <fullName evidence="13">Lysosome-associated membrane glycoprotein 1</fullName>
    </recommendedName>
</protein>
<evidence type="ECO:0000256" key="9">
    <source>
        <dbReference type="ARBA" id="ARBA00023180"/>
    </source>
</evidence>
<dbReference type="Pfam" id="PF21222">
    <property type="entry name" value="Lamp2_2nd"/>
    <property type="match status" value="1"/>
</dbReference>
<evidence type="ECO:0000256" key="4">
    <source>
        <dbReference type="ARBA" id="ARBA00022729"/>
    </source>
</evidence>
<evidence type="ECO:0000256" key="13">
    <source>
        <dbReference type="ARBA" id="ARBA00074383"/>
    </source>
</evidence>
<dbReference type="PANTHER" id="PTHR11506">
    <property type="entry name" value="LYSOSOME-ASSOCIATED MEMBRANE GLYCOPROTEIN"/>
    <property type="match status" value="1"/>
</dbReference>
<evidence type="ECO:0000256" key="10">
    <source>
        <dbReference type="ARBA" id="ARBA00023228"/>
    </source>
</evidence>
<dbReference type="PROSITE" id="PS51407">
    <property type="entry name" value="LAMP_3"/>
    <property type="match status" value="1"/>
</dbReference>
<evidence type="ECO:0000256" key="16">
    <source>
        <dbReference type="SAM" id="Phobius"/>
    </source>
</evidence>
<dbReference type="OrthoDB" id="10037042at2759"/>
<evidence type="ECO:0000256" key="6">
    <source>
        <dbReference type="ARBA" id="ARBA00022989"/>
    </source>
</evidence>
<keyword evidence="3 14" id="KW-0812">Transmembrane</keyword>
<evidence type="ECO:0000256" key="1">
    <source>
        <dbReference type="ARBA" id="ARBA00004251"/>
    </source>
</evidence>
<gene>
    <name evidence="19" type="ORF">DUI87_16013</name>
</gene>
<accession>A0A3M0K0A0</accession>
<comment type="similarity">
    <text evidence="14">Belongs to the LAMP family.</text>
</comment>
<evidence type="ECO:0000256" key="12">
    <source>
        <dbReference type="ARBA" id="ARBA00060404"/>
    </source>
</evidence>
<dbReference type="InterPro" id="IPR048524">
    <property type="entry name" value="Lamp2-like_TM"/>
</dbReference>
<keyword evidence="20" id="KW-1185">Reference proteome</keyword>
<dbReference type="GO" id="GO:0031902">
    <property type="term" value="C:late endosome membrane"/>
    <property type="evidence" value="ECO:0007669"/>
    <property type="project" value="TreeGrafter"/>
</dbReference>
<name>A0A3M0K0A0_HIRRU</name>
<feature type="disulfide bond" evidence="14">
    <location>
        <begin position="437"/>
        <end position="474"/>
    </location>
</feature>
<feature type="compositionally biased region" description="Low complexity" evidence="15">
    <location>
        <begin position="286"/>
        <end position="309"/>
    </location>
</feature>
<evidence type="ECO:0000256" key="11">
    <source>
        <dbReference type="ARBA" id="ARBA00037817"/>
    </source>
</evidence>
<keyword evidence="7 14" id="KW-0472">Membrane</keyword>
<evidence type="ECO:0000259" key="18">
    <source>
        <dbReference type="Pfam" id="PF21222"/>
    </source>
</evidence>
<dbReference type="FunFam" id="2.40.160.110:FF:000001">
    <property type="entry name" value="lysosome-associated membrane glycoprotein 2 isoform X2"/>
    <property type="match status" value="1"/>
</dbReference>
<evidence type="ECO:0000256" key="3">
    <source>
        <dbReference type="ARBA" id="ARBA00022692"/>
    </source>
</evidence>
<evidence type="ECO:0000256" key="15">
    <source>
        <dbReference type="SAM" id="MobiDB-lite"/>
    </source>
</evidence>
<dbReference type="InterPro" id="IPR018134">
    <property type="entry name" value="LAMP_CS"/>
</dbReference>
<dbReference type="PRINTS" id="PR00336">
    <property type="entry name" value="LYSASSOCTDMP"/>
</dbReference>
<dbReference type="PROSITE" id="PS00311">
    <property type="entry name" value="LAMP_2"/>
    <property type="match status" value="1"/>
</dbReference>
<dbReference type="AlphaFoldDB" id="A0A3M0K0A0"/>
<dbReference type="InterPro" id="IPR048528">
    <property type="entry name" value="Lamp2-like_luminal"/>
</dbReference>
<dbReference type="Proteomes" id="UP000269221">
    <property type="component" value="Unassembled WGS sequence"/>
</dbReference>
<dbReference type="InterPro" id="IPR002000">
    <property type="entry name" value="Lysosome-assoc_membr_glycop"/>
</dbReference>
<evidence type="ECO:0000313" key="20">
    <source>
        <dbReference type="Proteomes" id="UP000269221"/>
    </source>
</evidence>
<feature type="disulfide bond" evidence="14">
    <location>
        <begin position="244"/>
        <end position="280"/>
    </location>
</feature>
<comment type="subcellular location">
    <subcellularLocation>
        <location evidence="1">Cell membrane</location>
        <topology evidence="1">Single-pass type I membrane protein</topology>
    </subcellularLocation>
    <subcellularLocation>
        <location evidence="12">Cytolytic granule membrane</location>
        <topology evidence="12">Single-pass type I membrane protein</topology>
    </subcellularLocation>
    <subcellularLocation>
        <location evidence="11">Late endosome membrane</location>
        <topology evidence="11">Single-pass type I membrane protein</topology>
    </subcellularLocation>
    <subcellularLocation>
        <location evidence="14">Lysosome membrane</location>
        <topology evidence="14">Single-pass type I membrane protein</topology>
    </subcellularLocation>
</comment>
<keyword evidence="8 14" id="KW-1015">Disulfide bond</keyword>
<dbReference type="PANTHER" id="PTHR11506:SF27">
    <property type="entry name" value="LYSOSOME-ASSOCIATED MEMBRANE GLYCOPROTEIN 1"/>
    <property type="match status" value="1"/>
</dbReference>
<evidence type="ECO:0000256" key="5">
    <source>
        <dbReference type="ARBA" id="ARBA00022753"/>
    </source>
</evidence>
<dbReference type="GO" id="GO:0005765">
    <property type="term" value="C:lysosomal membrane"/>
    <property type="evidence" value="ECO:0007669"/>
    <property type="project" value="UniProtKB-SubCell"/>
</dbReference>
<feature type="transmembrane region" description="Helical" evidence="16">
    <location>
        <begin position="481"/>
        <end position="504"/>
    </location>
</feature>
<dbReference type="EMBL" id="QRBI01000120">
    <property type="protein sequence ID" value="RMC06576.1"/>
    <property type="molecule type" value="Genomic_DNA"/>
</dbReference>
<keyword evidence="5" id="KW-0967">Endosome</keyword>
<comment type="caution">
    <text evidence="19">The sequence shown here is derived from an EMBL/GenBank/DDBJ whole genome shotgun (WGS) entry which is preliminary data.</text>
</comment>
<keyword evidence="2" id="KW-1003">Cell membrane</keyword>
<feature type="region of interest" description="Disordered" evidence="15">
    <location>
        <begin position="286"/>
        <end position="318"/>
    </location>
</feature>
<proteinExistence type="inferred from homology"/>
<evidence type="ECO:0000256" key="8">
    <source>
        <dbReference type="ARBA" id="ARBA00023157"/>
    </source>
</evidence>
<dbReference type="GO" id="GO:0072594">
    <property type="term" value="P:establishment of protein localization to organelle"/>
    <property type="evidence" value="ECO:0007669"/>
    <property type="project" value="TreeGrafter"/>
</dbReference>
<keyword evidence="6 16" id="KW-1133">Transmembrane helix</keyword>
<dbReference type="Pfam" id="PF01299">
    <property type="entry name" value="Lamp2-like_luminal"/>
    <property type="match status" value="2"/>
</dbReference>
<dbReference type="STRING" id="333673.A0A3M0K0A0"/>
<evidence type="ECO:0000313" key="19">
    <source>
        <dbReference type="EMBL" id="RMC06576.1"/>
    </source>
</evidence>
<dbReference type="GO" id="GO:0005886">
    <property type="term" value="C:plasma membrane"/>
    <property type="evidence" value="ECO:0007669"/>
    <property type="project" value="UniProtKB-SubCell"/>
</dbReference>
<keyword evidence="10 14" id="KW-0458">Lysosome</keyword>
<reference evidence="19 20" key="1">
    <citation type="submission" date="2018-07" db="EMBL/GenBank/DDBJ databases">
        <title>A high quality draft genome assembly of the barn swallow (H. rustica rustica).</title>
        <authorList>
            <person name="Formenti G."/>
            <person name="Chiara M."/>
            <person name="Poveda L."/>
            <person name="Francoijs K.-J."/>
            <person name="Bonisoli-Alquati A."/>
            <person name="Canova L."/>
            <person name="Gianfranceschi L."/>
            <person name="Horner D.S."/>
            <person name="Saino N."/>
        </authorList>
    </citation>
    <scope>NUCLEOTIDE SEQUENCE [LARGE SCALE GENOMIC DNA]</scope>
    <source>
        <strain evidence="19">Chelidonia</strain>
        <tissue evidence="19">Blood</tissue>
    </source>
</reference>
<feature type="disulfide bond" evidence="14">
    <location>
        <begin position="330"/>
        <end position="368"/>
    </location>
</feature>
<feature type="domain" description="Lysosome-associated membrane glycoprotein 2-like luminal" evidence="17">
    <location>
        <begin position="316"/>
        <end position="463"/>
    </location>
</feature>
<evidence type="ECO:0000256" key="14">
    <source>
        <dbReference type="PROSITE-ProRule" id="PRU00740"/>
    </source>
</evidence>
<dbReference type="Gene3D" id="2.40.160.110">
    <property type="match status" value="2"/>
</dbReference>
<keyword evidence="9" id="KW-0325">Glycoprotein</keyword>
<evidence type="ECO:0000259" key="17">
    <source>
        <dbReference type="Pfam" id="PF01299"/>
    </source>
</evidence>
<feature type="domain" description="Lysosome-associated membrane glycoprotein 2-like luminal" evidence="17">
    <location>
        <begin position="119"/>
        <end position="267"/>
    </location>
</feature>
<evidence type="ECO:0000256" key="2">
    <source>
        <dbReference type="ARBA" id="ARBA00022475"/>
    </source>
</evidence>
<dbReference type="CDD" id="cd12087">
    <property type="entry name" value="TM_EGFR-like"/>
    <property type="match status" value="1"/>
</dbReference>
<organism evidence="19 20">
    <name type="scientific">Hirundo rustica rustica</name>
    <dbReference type="NCBI Taxonomy" id="333673"/>
    <lineage>
        <taxon>Eukaryota</taxon>
        <taxon>Metazoa</taxon>
        <taxon>Chordata</taxon>
        <taxon>Craniata</taxon>
        <taxon>Vertebrata</taxon>
        <taxon>Euteleostomi</taxon>
        <taxon>Archelosauria</taxon>
        <taxon>Archosauria</taxon>
        <taxon>Dinosauria</taxon>
        <taxon>Saurischia</taxon>
        <taxon>Theropoda</taxon>
        <taxon>Coelurosauria</taxon>
        <taxon>Aves</taxon>
        <taxon>Neognathae</taxon>
        <taxon>Neoaves</taxon>
        <taxon>Telluraves</taxon>
        <taxon>Australaves</taxon>
        <taxon>Passeriformes</taxon>
        <taxon>Sylvioidea</taxon>
        <taxon>Hirundinidae</taxon>
        <taxon>Hirundo</taxon>
    </lineage>
</organism>
<dbReference type="PROSITE" id="PS00310">
    <property type="entry name" value="LAMP_1"/>
    <property type="match status" value="1"/>
</dbReference>
<evidence type="ECO:0000256" key="7">
    <source>
        <dbReference type="ARBA" id="ARBA00023136"/>
    </source>
</evidence>
<comment type="caution">
    <text evidence="14">Lacks conserved residue(s) required for the propagation of feature annotation.</text>
</comment>